<dbReference type="EMBL" id="JAJJHW010002585">
    <property type="protein sequence ID" value="KAH8371832.1"/>
    <property type="molecule type" value="Genomic_DNA"/>
</dbReference>
<dbReference type="AlphaFoldDB" id="A0AAD4K1C6"/>
<name>A0AAD4K1C6_9MUSC</name>
<gene>
    <name evidence="1" type="ORF">KR093_009044</name>
</gene>
<feature type="non-terminal residue" evidence="1">
    <location>
        <position position="1"/>
    </location>
</feature>
<protein>
    <submittedName>
        <fullName evidence="1">Uncharacterized protein</fullName>
    </submittedName>
</protein>
<feature type="non-terminal residue" evidence="1">
    <location>
        <position position="91"/>
    </location>
</feature>
<evidence type="ECO:0000313" key="2">
    <source>
        <dbReference type="Proteomes" id="UP001200034"/>
    </source>
</evidence>
<proteinExistence type="predicted"/>
<comment type="caution">
    <text evidence="1">The sequence shown here is derived from an EMBL/GenBank/DDBJ whole genome shotgun (WGS) entry which is preliminary data.</text>
</comment>
<reference evidence="1" key="1">
    <citation type="journal article" date="2021" name="Mol. Ecol. Resour.">
        <title>Phylogenomic analyses of the genus Drosophila reveals genomic signals of climate adaptation.</title>
        <authorList>
            <person name="Li F."/>
            <person name="Rane R.V."/>
            <person name="Luria V."/>
            <person name="Xiong Z."/>
            <person name="Chen J."/>
            <person name="Li Z."/>
            <person name="Catullo R.A."/>
            <person name="Griffin P.C."/>
            <person name="Schiffer M."/>
            <person name="Pearce S."/>
            <person name="Lee S.F."/>
            <person name="McElroy K."/>
            <person name="Stocker A."/>
            <person name="Shirriffs J."/>
            <person name="Cockerell F."/>
            <person name="Coppin C."/>
            <person name="Sgro C.M."/>
            <person name="Karger A."/>
            <person name="Cain J.W."/>
            <person name="Weber J.A."/>
            <person name="Santpere G."/>
            <person name="Kirschner M.W."/>
            <person name="Hoffmann A.A."/>
            <person name="Oakeshott J.G."/>
            <person name="Zhang G."/>
        </authorList>
    </citation>
    <scope>NUCLEOTIDE SEQUENCE</scope>
    <source>
        <strain evidence="1">BGI-SZ-2011g</strain>
    </source>
</reference>
<dbReference type="Proteomes" id="UP001200034">
    <property type="component" value="Unassembled WGS sequence"/>
</dbReference>
<sequence>VAGAHGLDAEHADALAVAGDNDAVVGEDPPAVLRPRNVERQIALVHRAIGGDHVQLVDALLPEIEGQHLGQDWVQLGGGRMQVVQGSTQKT</sequence>
<organism evidence="1 2">
    <name type="scientific">Drosophila rubida</name>
    <dbReference type="NCBI Taxonomy" id="30044"/>
    <lineage>
        <taxon>Eukaryota</taxon>
        <taxon>Metazoa</taxon>
        <taxon>Ecdysozoa</taxon>
        <taxon>Arthropoda</taxon>
        <taxon>Hexapoda</taxon>
        <taxon>Insecta</taxon>
        <taxon>Pterygota</taxon>
        <taxon>Neoptera</taxon>
        <taxon>Endopterygota</taxon>
        <taxon>Diptera</taxon>
        <taxon>Brachycera</taxon>
        <taxon>Muscomorpha</taxon>
        <taxon>Ephydroidea</taxon>
        <taxon>Drosophilidae</taxon>
        <taxon>Drosophila</taxon>
    </lineage>
</organism>
<accession>A0AAD4K1C6</accession>
<keyword evidence="2" id="KW-1185">Reference proteome</keyword>
<evidence type="ECO:0000313" key="1">
    <source>
        <dbReference type="EMBL" id="KAH8371832.1"/>
    </source>
</evidence>